<evidence type="ECO:0000256" key="4">
    <source>
        <dbReference type="ARBA" id="ARBA00023125"/>
    </source>
</evidence>
<dbReference type="PANTHER" id="PTHR13789:SF268">
    <property type="entry name" value="5-METHYLPHENAZINE-1-CARBOXYLATE 1-MONOOXYGENASE"/>
    <property type="match status" value="1"/>
</dbReference>
<keyword evidence="4" id="KW-0238">DNA-binding</keyword>
<sequence>MIVGAGIGGLTAALSLHQAGFRDVTVYERAASLRPLGVGLNLLPHAVRELTELGLGDRVAKLGAAPSTLAYYNRHGQQIWSEPRGLDAGYRWPQLSVHRGRFQMELLAAVRERLGPDAVRTGHRLIEVDADERAHFETADGPVTVAADLIIGADGIHSALRRQRHPGEGEPIGNGLTLWRGTVRAPGFLDGRTMIMSGDAEQKFVAYPIGPNLINIIAERRGPGFAGTGADWNRAVDPEPIIALFEDWRFPWLDVPGLLKAADEILEYPMVDRDPIGSWTSGLTTLLGDAAHPMYPNGSNGASQAIIDARTLAFHLATAPAVTQALDAYEADRRPATTALVLSNRRQGPEQVMVLAHERAPGGFGHIHDVIAPDELTEIATGYKKAAGFHPSALNERPSLSPPVLDAARLAAVISPLRRTLLTAARAAEHLPEIPDAQIEILRVLPRGVVAGPGELADRLGLSRPTVSNLLTTMEANGLVERRPRPGNRRHVEVLATAKALDLFDRFDLASGNLVADAVATLSANDRSALAAAVPALERLRDALTLFKDTP</sequence>
<dbReference type="PROSITE" id="PS50995">
    <property type="entry name" value="HTH_MARR_2"/>
    <property type="match status" value="1"/>
</dbReference>
<dbReference type="InterPro" id="IPR011991">
    <property type="entry name" value="ArsR-like_HTH"/>
</dbReference>
<dbReference type="InterPro" id="IPR023187">
    <property type="entry name" value="Tscrpt_reg_MarR-type_CS"/>
</dbReference>
<evidence type="ECO:0000313" key="7">
    <source>
        <dbReference type="EMBL" id="RAK29873.1"/>
    </source>
</evidence>
<keyword evidence="1" id="KW-0560">Oxidoreductase</keyword>
<evidence type="ECO:0000256" key="2">
    <source>
        <dbReference type="ARBA" id="ARBA00023015"/>
    </source>
</evidence>
<dbReference type="SUPFAM" id="SSF54373">
    <property type="entry name" value="FAD-linked reductases, C-terminal domain"/>
    <property type="match status" value="1"/>
</dbReference>
<dbReference type="RefSeq" id="WP_245972886.1">
    <property type="nucleotide sequence ID" value="NZ_JACHWI010000008.1"/>
</dbReference>
<dbReference type="CDD" id="cd00090">
    <property type="entry name" value="HTH_ARSR"/>
    <property type="match status" value="1"/>
</dbReference>
<feature type="domain" description="HTH marR-type" evidence="6">
    <location>
        <begin position="407"/>
        <end position="542"/>
    </location>
</feature>
<dbReference type="PRINTS" id="PR00420">
    <property type="entry name" value="RNGMNOXGNASE"/>
</dbReference>
<dbReference type="SUPFAM" id="SSF46785">
    <property type="entry name" value="Winged helix' DNA-binding domain"/>
    <property type="match status" value="1"/>
</dbReference>
<dbReference type="AlphaFoldDB" id="A0A327Z3S5"/>
<reference evidence="7 8" key="1">
    <citation type="submission" date="2018-06" db="EMBL/GenBank/DDBJ databases">
        <title>Genomic Encyclopedia of Type Strains, Phase III (KMG-III): the genomes of soil and plant-associated and newly described type strains.</title>
        <authorList>
            <person name="Whitman W."/>
        </authorList>
    </citation>
    <scope>NUCLEOTIDE SEQUENCE [LARGE SCALE GENOMIC DNA]</scope>
    <source>
        <strain evidence="7 8">CGMCC 4.7090</strain>
    </source>
</reference>
<dbReference type="EMBL" id="QLMJ01000017">
    <property type="protein sequence ID" value="RAK29873.1"/>
    <property type="molecule type" value="Genomic_DNA"/>
</dbReference>
<dbReference type="InterPro" id="IPR000835">
    <property type="entry name" value="HTH_MarR-typ"/>
</dbReference>
<dbReference type="GO" id="GO:0004497">
    <property type="term" value="F:monooxygenase activity"/>
    <property type="evidence" value="ECO:0007669"/>
    <property type="project" value="UniProtKB-KW"/>
</dbReference>
<keyword evidence="2" id="KW-0805">Transcription regulation</keyword>
<dbReference type="Pfam" id="PF01047">
    <property type="entry name" value="MarR"/>
    <property type="match status" value="1"/>
</dbReference>
<dbReference type="InterPro" id="IPR050493">
    <property type="entry name" value="FAD-dep_Monooxygenase_BioMet"/>
</dbReference>
<organism evidence="7 8">
    <name type="scientific">Actinoplanes lutulentus</name>
    <dbReference type="NCBI Taxonomy" id="1287878"/>
    <lineage>
        <taxon>Bacteria</taxon>
        <taxon>Bacillati</taxon>
        <taxon>Actinomycetota</taxon>
        <taxon>Actinomycetes</taxon>
        <taxon>Micromonosporales</taxon>
        <taxon>Micromonosporaceae</taxon>
        <taxon>Actinoplanes</taxon>
    </lineage>
</organism>
<dbReference type="GO" id="GO:0071949">
    <property type="term" value="F:FAD binding"/>
    <property type="evidence" value="ECO:0007669"/>
    <property type="project" value="InterPro"/>
</dbReference>
<proteinExistence type="predicted"/>
<dbReference type="InterPro" id="IPR036188">
    <property type="entry name" value="FAD/NAD-bd_sf"/>
</dbReference>
<dbReference type="PROSITE" id="PS01117">
    <property type="entry name" value="HTH_MARR_1"/>
    <property type="match status" value="1"/>
</dbReference>
<evidence type="ECO:0000313" key="8">
    <source>
        <dbReference type="Proteomes" id="UP000249341"/>
    </source>
</evidence>
<keyword evidence="5" id="KW-0804">Transcription</keyword>
<gene>
    <name evidence="7" type="ORF">B0I29_117199</name>
</gene>
<evidence type="ECO:0000256" key="1">
    <source>
        <dbReference type="ARBA" id="ARBA00023002"/>
    </source>
</evidence>
<keyword evidence="3" id="KW-0503">Monooxygenase</keyword>
<dbReference type="InterPro" id="IPR002938">
    <property type="entry name" value="FAD-bd"/>
</dbReference>
<dbReference type="Gene3D" id="1.10.10.10">
    <property type="entry name" value="Winged helix-like DNA-binding domain superfamily/Winged helix DNA-binding domain"/>
    <property type="match status" value="1"/>
</dbReference>
<dbReference type="NCBIfam" id="NF005720">
    <property type="entry name" value="PRK07538.1"/>
    <property type="match status" value="1"/>
</dbReference>
<dbReference type="GO" id="GO:0003677">
    <property type="term" value="F:DNA binding"/>
    <property type="evidence" value="ECO:0007669"/>
    <property type="project" value="UniProtKB-KW"/>
</dbReference>
<dbReference type="InterPro" id="IPR036388">
    <property type="entry name" value="WH-like_DNA-bd_sf"/>
</dbReference>
<keyword evidence="8" id="KW-1185">Reference proteome</keyword>
<dbReference type="SMART" id="SM00347">
    <property type="entry name" value="HTH_MARR"/>
    <property type="match status" value="1"/>
</dbReference>
<dbReference type="InterPro" id="IPR036390">
    <property type="entry name" value="WH_DNA-bd_sf"/>
</dbReference>
<evidence type="ECO:0000256" key="3">
    <source>
        <dbReference type="ARBA" id="ARBA00023033"/>
    </source>
</evidence>
<protein>
    <submittedName>
        <fullName evidence="7">2-polyprenyl-6-methoxyphenol hydroxylase-like FAD-dependent oxidoreductase</fullName>
    </submittedName>
</protein>
<dbReference type="Pfam" id="PF01494">
    <property type="entry name" value="FAD_binding_3"/>
    <property type="match status" value="2"/>
</dbReference>
<evidence type="ECO:0000259" key="6">
    <source>
        <dbReference type="PROSITE" id="PS50995"/>
    </source>
</evidence>
<comment type="caution">
    <text evidence="7">The sequence shown here is derived from an EMBL/GenBank/DDBJ whole genome shotgun (WGS) entry which is preliminary data.</text>
</comment>
<dbReference type="Proteomes" id="UP000249341">
    <property type="component" value="Unassembled WGS sequence"/>
</dbReference>
<dbReference type="PANTHER" id="PTHR13789">
    <property type="entry name" value="MONOOXYGENASE"/>
    <property type="match status" value="1"/>
</dbReference>
<evidence type="ECO:0000256" key="5">
    <source>
        <dbReference type="ARBA" id="ARBA00023163"/>
    </source>
</evidence>
<accession>A0A327Z3S5</accession>
<dbReference type="GO" id="GO:0003700">
    <property type="term" value="F:DNA-binding transcription factor activity"/>
    <property type="evidence" value="ECO:0007669"/>
    <property type="project" value="InterPro"/>
</dbReference>
<dbReference type="Gene3D" id="3.30.9.30">
    <property type="match status" value="1"/>
</dbReference>
<name>A0A327Z3S5_9ACTN</name>
<dbReference type="SUPFAM" id="SSF51905">
    <property type="entry name" value="FAD/NAD(P)-binding domain"/>
    <property type="match status" value="1"/>
</dbReference>
<dbReference type="Gene3D" id="3.50.50.60">
    <property type="entry name" value="FAD/NAD(P)-binding domain"/>
    <property type="match status" value="1"/>
</dbReference>